<proteinExistence type="predicted"/>
<protein>
    <submittedName>
        <fullName evidence="1">Uncharacterized protein</fullName>
    </submittedName>
</protein>
<accession>A0A3B1DWD6</accession>
<dbReference type="AlphaFoldDB" id="A0A3B1DWD6"/>
<organism evidence="1">
    <name type="scientific">hydrothermal vent metagenome</name>
    <dbReference type="NCBI Taxonomy" id="652676"/>
    <lineage>
        <taxon>unclassified sequences</taxon>
        <taxon>metagenomes</taxon>
        <taxon>ecological metagenomes</taxon>
    </lineage>
</organism>
<dbReference type="EMBL" id="UOGL01000055">
    <property type="protein sequence ID" value="VAX36445.1"/>
    <property type="molecule type" value="Genomic_DNA"/>
</dbReference>
<reference evidence="1" key="1">
    <citation type="submission" date="2018-06" db="EMBL/GenBank/DDBJ databases">
        <authorList>
            <person name="Zhirakovskaya E."/>
        </authorList>
    </citation>
    <scope>NUCLEOTIDE SEQUENCE</scope>
</reference>
<evidence type="ECO:0000313" key="1">
    <source>
        <dbReference type="EMBL" id="VAX36445.1"/>
    </source>
</evidence>
<gene>
    <name evidence="1" type="ORF">MNBD_PLANCTO02-481</name>
</gene>
<sequence length="376" mass="43038">MLNKRIEISVLLLIFVFTFPAEAQRYQIIKPGERNSIRPTLKRGKGNVIVSVELLALQQRVGLAAQQWAKTFAQLGTSCRVHQPLLNDKPEIKETKRGKLRFVTLIGFLDDKGTIHFPGKTFSQRDTGRLKDWLQEVKSYGAQGAPKGQPVWGLSRKQFDPLHTSLAKKVEKDLFAIPLSQAIKKLDLPAKYRIRITAEAQQKWKTILEKKSLVRQPVKGFSKGTALAIILNDHKLGFRPLRTPSGSIELALVMQADDADTWPIGWKAKTPFPKIVRKLYRYVPIELEKVKLLDLLHAISVKIEIPVLIDYYHIEKNKIKIKKILISFPARKTSWHRLLGIAIIPNKMTRKYKIDEAGKPFVWVTTPLSRRKQKQK</sequence>
<name>A0A3B1DWD6_9ZZZZ</name>